<keyword evidence="2" id="KW-1185">Reference proteome</keyword>
<evidence type="ECO:0000313" key="1">
    <source>
        <dbReference type="EMBL" id="BDD13100.1"/>
    </source>
</evidence>
<dbReference type="EMBL" id="AP025326">
    <property type="protein sequence ID" value="BDD13100.1"/>
    <property type="molecule type" value="Genomic_DNA"/>
</dbReference>
<evidence type="ECO:0000313" key="2">
    <source>
        <dbReference type="Proteomes" id="UP001348817"/>
    </source>
</evidence>
<protein>
    <submittedName>
        <fullName evidence="1">Uncharacterized protein</fullName>
    </submittedName>
</protein>
<proteinExistence type="predicted"/>
<sequence>MEKEILEAFREWVGVGMAPVAGFFLRELVRDIRRLTGELHGIRGLVGRIEERMAASERELRERVGALEDRK</sequence>
<geneLocation type="plasmid" evidence="1 2">
    <name>pFA12</name>
</geneLocation>
<name>A0AAU9CVN1_9BACT</name>
<accession>A0AAU9CVN1</accession>
<dbReference type="RefSeq" id="WP_338396304.1">
    <property type="nucleotide sequence ID" value="NZ_AP025326.1"/>
</dbReference>
<keyword evidence="1" id="KW-0614">Plasmid</keyword>
<gene>
    <name evidence="1" type="ORF">FUAX_55320</name>
</gene>
<dbReference type="KEGG" id="fax:FUAX_55320"/>
<dbReference type="Proteomes" id="UP001348817">
    <property type="component" value="Plasmid pFA12"/>
</dbReference>
<reference evidence="1 2" key="1">
    <citation type="submission" date="2021-12" db="EMBL/GenBank/DDBJ databases">
        <title>Genome sequencing of bacteria with rrn-lacking chromosome and rrn-plasmid.</title>
        <authorList>
            <person name="Anda M."/>
            <person name="Iwasaki W."/>
        </authorList>
    </citation>
    <scope>NUCLEOTIDE SEQUENCE [LARGE SCALE GENOMIC DNA]</scope>
    <source>
        <strain evidence="1 2">DSM 100852</strain>
        <plasmid evidence="1 2">pFA12</plasmid>
    </source>
</reference>
<dbReference type="AlphaFoldDB" id="A0AAU9CVN1"/>
<organism evidence="1 2">
    <name type="scientific">Fulvitalea axinellae</name>
    <dbReference type="NCBI Taxonomy" id="1182444"/>
    <lineage>
        <taxon>Bacteria</taxon>
        <taxon>Pseudomonadati</taxon>
        <taxon>Bacteroidota</taxon>
        <taxon>Cytophagia</taxon>
        <taxon>Cytophagales</taxon>
        <taxon>Persicobacteraceae</taxon>
        <taxon>Fulvitalea</taxon>
    </lineage>
</organism>